<evidence type="ECO:0000256" key="5">
    <source>
        <dbReference type="ARBA" id="ARBA00023163"/>
    </source>
</evidence>
<feature type="domain" description="PAS" evidence="8">
    <location>
        <begin position="20"/>
        <end position="65"/>
    </location>
</feature>
<keyword evidence="10" id="KW-1185">Reference proteome</keyword>
<organism evidence="9 10">
    <name type="scientific">Desulforapulum autotrophicum (strain ATCC 43914 / DSM 3382 / VKM B-1955 / HRM2)</name>
    <name type="common">Desulfobacterium autotrophicum</name>
    <dbReference type="NCBI Taxonomy" id="177437"/>
    <lineage>
        <taxon>Bacteria</taxon>
        <taxon>Pseudomonadati</taxon>
        <taxon>Thermodesulfobacteriota</taxon>
        <taxon>Desulfobacteria</taxon>
        <taxon>Desulfobacterales</taxon>
        <taxon>Desulfobacteraceae</taxon>
        <taxon>Desulforapulum</taxon>
    </lineage>
</organism>
<keyword evidence="3" id="KW-0805">Transcription regulation</keyword>
<dbReference type="InterPro" id="IPR002197">
    <property type="entry name" value="HTH_Fis"/>
</dbReference>
<dbReference type="Gene3D" id="1.10.8.60">
    <property type="match status" value="1"/>
</dbReference>
<dbReference type="Pfam" id="PF02954">
    <property type="entry name" value="HTH_8"/>
    <property type="match status" value="1"/>
</dbReference>
<name>C0QI94_DESAH</name>
<gene>
    <name evidence="9" type="ordered locus">HRM2_27380</name>
</gene>
<dbReference type="PROSITE" id="PS00688">
    <property type="entry name" value="SIGMA54_INTERACT_3"/>
    <property type="match status" value="1"/>
</dbReference>
<dbReference type="OrthoDB" id="9814761at2"/>
<protein>
    <submittedName>
        <fullName evidence="9">Sigma-54 dependent transcriptional regulator</fullName>
    </submittedName>
</protein>
<keyword evidence="5" id="KW-0804">Transcription</keyword>
<evidence type="ECO:0000259" key="8">
    <source>
        <dbReference type="PROSITE" id="PS50112"/>
    </source>
</evidence>
<dbReference type="NCBIfam" id="TIGR00229">
    <property type="entry name" value="sensory_box"/>
    <property type="match status" value="1"/>
</dbReference>
<dbReference type="InterPro" id="IPR035965">
    <property type="entry name" value="PAS-like_dom_sf"/>
</dbReference>
<dbReference type="SUPFAM" id="SSF52540">
    <property type="entry name" value="P-loop containing nucleoside triphosphate hydrolases"/>
    <property type="match status" value="1"/>
</dbReference>
<dbReference type="PROSITE" id="PS50045">
    <property type="entry name" value="SIGMA54_INTERACT_4"/>
    <property type="match status" value="1"/>
</dbReference>
<keyword evidence="4" id="KW-0238">DNA-binding</keyword>
<dbReference type="Gene3D" id="3.40.50.300">
    <property type="entry name" value="P-loop containing nucleotide triphosphate hydrolases"/>
    <property type="match status" value="1"/>
</dbReference>
<dbReference type="SUPFAM" id="SSF55785">
    <property type="entry name" value="PYP-like sensor domain (PAS domain)"/>
    <property type="match status" value="1"/>
</dbReference>
<dbReference type="HOGENOM" id="CLU_000445_8_0_7"/>
<dbReference type="CDD" id="cd00009">
    <property type="entry name" value="AAA"/>
    <property type="match status" value="1"/>
</dbReference>
<dbReference type="InterPro" id="IPR025944">
    <property type="entry name" value="Sigma_54_int_dom_CS"/>
</dbReference>
<feature type="coiled-coil region" evidence="6">
    <location>
        <begin position="126"/>
        <end position="153"/>
    </location>
</feature>
<evidence type="ECO:0000313" key="10">
    <source>
        <dbReference type="Proteomes" id="UP000000442"/>
    </source>
</evidence>
<dbReference type="InterPro" id="IPR003593">
    <property type="entry name" value="AAA+_ATPase"/>
</dbReference>
<evidence type="ECO:0000256" key="4">
    <source>
        <dbReference type="ARBA" id="ARBA00023125"/>
    </source>
</evidence>
<evidence type="ECO:0000256" key="1">
    <source>
        <dbReference type="ARBA" id="ARBA00022741"/>
    </source>
</evidence>
<dbReference type="Gene3D" id="1.10.10.60">
    <property type="entry name" value="Homeodomain-like"/>
    <property type="match status" value="1"/>
</dbReference>
<dbReference type="InterPro" id="IPR009057">
    <property type="entry name" value="Homeodomain-like_sf"/>
</dbReference>
<dbReference type="PROSITE" id="PS00676">
    <property type="entry name" value="SIGMA54_INTERACT_2"/>
    <property type="match status" value="1"/>
</dbReference>
<proteinExistence type="predicted"/>
<evidence type="ECO:0000256" key="6">
    <source>
        <dbReference type="SAM" id="Coils"/>
    </source>
</evidence>
<dbReference type="Gene3D" id="3.30.450.20">
    <property type="entry name" value="PAS domain"/>
    <property type="match status" value="1"/>
</dbReference>
<dbReference type="InterPro" id="IPR002078">
    <property type="entry name" value="Sigma_54_int"/>
</dbReference>
<dbReference type="eggNOG" id="COG3829">
    <property type="taxonomic scope" value="Bacteria"/>
</dbReference>
<dbReference type="SUPFAM" id="SSF46689">
    <property type="entry name" value="Homeodomain-like"/>
    <property type="match status" value="1"/>
</dbReference>
<dbReference type="Pfam" id="PF25601">
    <property type="entry name" value="AAA_lid_14"/>
    <property type="match status" value="1"/>
</dbReference>
<dbReference type="GO" id="GO:0005524">
    <property type="term" value="F:ATP binding"/>
    <property type="evidence" value="ECO:0007669"/>
    <property type="project" value="UniProtKB-KW"/>
</dbReference>
<evidence type="ECO:0000259" key="7">
    <source>
        <dbReference type="PROSITE" id="PS50045"/>
    </source>
</evidence>
<dbReference type="Proteomes" id="UP000000442">
    <property type="component" value="Chromosome"/>
</dbReference>
<dbReference type="CDD" id="cd00130">
    <property type="entry name" value="PAS"/>
    <property type="match status" value="1"/>
</dbReference>
<keyword evidence="6" id="KW-0175">Coiled coil</keyword>
<dbReference type="EMBL" id="CP001087">
    <property type="protein sequence ID" value="ACN15830.1"/>
    <property type="molecule type" value="Genomic_DNA"/>
</dbReference>
<dbReference type="SMART" id="SM00382">
    <property type="entry name" value="AAA"/>
    <property type="match status" value="1"/>
</dbReference>
<dbReference type="PANTHER" id="PTHR32071:SF57">
    <property type="entry name" value="C4-DICARBOXYLATE TRANSPORT TRANSCRIPTIONAL REGULATORY PROTEIN DCTD"/>
    <property type="match status" value="1"/>
</dbReference>
<dbReference type="Pfam" id="PF00989">
    <property type="entry name" value="PAS"/>
    <property type="match status" value="1"/>
</dbReference>
<dbReference type="AlphaFoldDB" id="C0QI94"/>
<keyword evidence="1" id="KW-0547">Nucleotide-binding</keyword>
<dbReference type="PANTHER" id="PTHR32071">
    <property type="entry name" value="TRANSCRIPTIONAL REGULATORY PROTEIN"/>
    <property type="match status" value="1"/>
</dbReference>
<dbReference type="Pfam" id="PF00158">
    <property type="entry name" value="Sigma54_activat"/>
    <property type="match status" value="1"/>
</dbReference>
<evidence type="ECO:0000256" key="2">
    <source>
        <dbReference type="ARBA" id="ARBA00022840"/>
    </source>
</evidence>
<reference evidence="9 10" key="1">
    <citation type="journal article" date="2009" name="Environ. Microbiol.">
        <title>Genome sequence of Desulfobacterium autotrophicum HRM2, a marine sulfate reducer oxidizing organic carbon completely to carbon dioxide.</title>
        <authorList>
            <person name="Strittmatter A.W."/>
            <person name="Liesegang H."/>
            <person name="Rabus R."/>
            <person name="Decker I."/>
            <person name="Amann J."/>
            <person name="Andres S."/>
            <person name="Henne A."/>
            <person name="Fricke W.F."/>
            <person name="Martinez-Arias R."/>
            <person name="Bartels D."/>
            <person name="Goesmann A."/>
            <person name="Krause L."/>
            <person name="Puehler A."/>
            <person name="Klenk H.P."/>
            <person name="Richter M."/>
            <person name="Schuler M."/>
            <person name="Gloeckner F.O."/>
            <person name="Meyerdierks A."/>
            <person name="Gottschalk G."/>
            <person name="Amann R."/>
        </authorList>
    </citation>
    <scope>NUCLEOTIDE SEQUENCE [LARGE SCALE GENOMIC DNA]</scope>
    <source>
        <strain evidence="10">ATCC 43914 / DSM 3382 / HRM2</strain>
    </source>
</reference>
<evidence type="ECO:0000256" key="3">
    <source>
        <dbReference type="ARBA" id="ARBA00023015"/>
    </source>
</evidence>
<dbReference type="InterPro" id="IPR025943">
    <property type="entry name" value="Sigma_54_int_dom_ATP-bd_2"/>
</dbReference>
<dbReference type="PROSITE" id="PS50112">
    <property type="entry name" value="PAS"/>
    <property type="match status" value="1"/>
</dbReference>
<dbReference type="SMART" id="SM00091">
    <property type="entry name" value="PAS"/>
    <property type="match status" value="1"/>
</dbReference>
<evidence type="ECO:0000313" key="9">
    <source>
        <dbReference type="EMBL" id="ACN15830.1"/>
    </source>
</evidence>
<dbReference type="FunFam" id="3.40.50.300:FF:000006">
    <property type="entry name" value="DNA-binding transcriptional regulator NtrC"/>
    <property type="match status" value="1"/>
</dbReference>
<dbReference type="InterPro" id="IPR000014">
    <property type="entry name" value="PAS"/>
</dbReference>
<dbReference type="InterPro" id="IPR058031">
    <property type="entry name" value="AAA_lid_NorR"/>
</dbReference>
<dbReference type="GO" id="GO:0043565">
    <property type="term" value="F:sequence-specific DNA binding"/>
    <property type="evidence" value="ECO:0007669"/>
    <property type="project" value="InterPro"/>
</dbReference>
<dbReference type="KEGG" id="dat:HRM2_27380"/>
<accession>C0QI94</accession>
<dbReference type="STRING" id="177437.HRM2_27380"/>
<dbReference type="RefSeq" id="WP_015904593.1">
    <property type="nucleotide sequence ID" value="NC_012108.1"/>
</dbReference>
<keyword evidence="2" id="KW-0067">ATP-binding</keyword>
<sequence length="470" mass="52815">MTEKRQTQVVLNQITVPEDQVELYLRIFDSIQNGIIITDPNGYITYLNRSYGRFLNIDPEQQIGRHCSEVIENSRMHIVGRTGRPELNQIQKINGITIVVERIPVKRAGRVIAVFGRVMFDDVKSVTKLAEKIDDLKTKVKCYERKLLALSSTRFTFDSILGKSDILVTLKEQAKAAAANSLPVLITGKSGTGKELFAQAIHSYSLRKRDPFVKINCAAIPKDLLESEFFGYDEGAFSGARKKGKPGKLELADGGTLFLDEIGDLALEMQPKILRAIEEREFERVGGIKVIQSDFRVIAATNRNLETMVKEKSFRSDLFYRLNVIPLHVPPLRERRCDILLLSEAFLIKIAAKTGRLNIKLGEKAKNCLSSYHWPGNVRELVNVLERTVANLNGDTIHAKDLPAHLHGKGKNLKKIPTLCLHDLQQTAEKLALKQALAETGNNKSRAARKLGIHRTLLYKKLKKHNIPLG</sequence>
<feature type="domain" description="Sigma-54 factor interaction" evidence="7">
    <location>
        <begin position="160"/>
        <end position="390"/>
    </location>
</feature>
<dbReference type="InterPro" id="IPR027417">
    <property type="entry name" value="P-loop_NTPase"/>
</dbReference>
<dbReference type="InterPro" id="IPR013767">
    <property type="entry name" value="PAS_fold"/>
</dbReference>
<dbReference type="PRINTS" id="PR01590">
    <property type="entry name" value="HTHFIS"/>
</dbReference>
<dbReference type="GO" id="GO:0006355">
    <property type="term" value="P:regulation of DNA-templated transcription"/>
    <property type="evidence" value="ECO:0007669"/>
    <property type="project" value="InterPro"/>
</dbReference>